<proteinExistence type="predicted"/>
<protein>
    <submittedName>
        <fullName evidence="1">AlNc14C84G5436 protein</fullName>
    </submittedName>
</protein>
<reference evidence="1" key="1">
    <citation type="journal article" date="2011" name="PLoS Biol.">
        <title>Gene gain and loss during evolution of obligate parasitism in the white rust pathogen of Arabidopsis thaliana.</title>
        <authorList>
            <person name="Kemen E."/>
            <person name="Gardiner A."/>
            <person name="Schultz-Larsen T."/>
            <person name="Kemen A.C."/>
            <person name="Balmuth A.L."/>
            <person name="Robert-Seilaniantz A."/>
            <person name="Bailey K."/>
            <person name="Holub E."/>
            <person name="Studholme D.J."/>
            <person name="Maclean D."/>
            <person name="Jones J.D."/>
        </authorList>
    </citation>
    <scope>NUCLEOTIDE SEQUENCE</scope>
</reference>
<sequence>MWNLERELTDASVDESEVLQKRENMIISNISLTTIIRLLCMFRLVRCGHALENVGHRNFLNKQKHIRSYILSTCGRNWEMWKLAGEEWFCEASDHSSKTCVIVVCILGGNSHTEFAGLGSYRQFVSDPTIEKDDF</sequence>
<dbReference type="HOGENOM" id="CLU_1889624_0_0_1"/>
<accession>F0WFQ2</accession>
<name>F0WFQ2_9STRA</name>
<dbReference type="AlphaFoldDB" id="F0WFQ2"/>
<reference evidence="1" key="2">
    <citation type="submission" date="2011-02" db="EMBL/GenBank/DDBJ databases">
        <authorList>
            <person name="MacLean D."/>
        </authorList>
    </citation>
    <scope>NUCLEOTIDE SEQUENCE</scope>
</reference>
<evidence type="ECO:0000313" key="1">
    <source>
        <dbReference type="EMBL" id="CCA20035.1"/>
    </source>
</evidence>
<dbReference type="EMBL" id="FR824129">
    <property type="protein sequence ID" value="CCA20035.1"/>
    <property type="molecule type" value="Genomic_DNA"/>
</dbReference>
<organism evidence="1">
    <name type="scientific">Albugo laibachii Nc14</name>
    <dbReference type="NCBI Taxonomy" id="890382"/>
    <lineage>
        <taxon>Eukaryota</taxon>
        <taxon>Sar</taxon>
        <taxon>Stramenopiles</taxon>
        <taxon>Oomycota</taxon>
        <taxon>Peronosporomycetes</taxon>
        <taxon>Albuginales</taxon>
        <taxon>Albuginaceae</taxon>
        <taxon>Albugo</taxon>
    </lineage>
</organism>
<gene>
    <name evidence="1" type="primary">AlNc14C84G5436</name>
    <name evidence="1" type="ORF">ALNC14_061780</name>
</gene>